<accession>A0ABD3CBR0</accession>
<sequence length="95" mass="10795">MNGRKQMRSWTRFRGNNRSDIQRLKNEIPANVTNVAMADSLKSLKLVEGIEEFMQQSQSGTAHPSIDSMEMSEVTSPFMSPPAEYIWDFIGSQLI</sequence>
<comment type="caution">
    <text evidence="1">The sequence shown here is derived from an EMBL/GenBank/DDBJ whole genome shotgun (WGS) entry which is preliminary data.</text>
</comment>
<name>A0ABD3CBR0_9LAMI</name>
<reference evidence="2" key="1">
    <citation type="journal article" date="2024" name="IScience">
        <title>Strigolactones Initiate the Formation of Haustorium-like Structures in Castilleja.</title>
        <authorList>
            <person name="Buerger M."/>
            <person name="Peterson D."/>
            <person name="Chory J."/>
        </authorList>
    </citation>
    <scope>NUCLEOTIDE SEQUENCE [LARGE SCALE GENOMIC DNA]</scope>
</reference>
<dbReference type="Proteomes" id="UP001632038">
    <property type="component" value="Unassembled WGS sequence"/>
</dbReference>
<dbReference type="AlphaFoldDB" id="A0ABD3CBR0"/>
<protein>
    <submittedName>
        <fullName evidence="1">Uncharacterized protein</fullName>
    </submittedName>
</protein>
<gene>
    <name evidence="1" type="ORF">CASFOL_028611</name>
</gene>
<evidence type="ECO:0000313" key="2">
    <source>
        <dbReference type="Proteomes" id="UP001632038"/>
    </source>
</evidence>
<evidence type="ECO:0000313" key="1">
    <source>
        <dbReference type="EMBL" id="KAL3627248.1"/>
    </source>
</evidence>
<dbReference type="PANTHER" id="PTHR33621">
    <property type="entry name" value="ASPARTIC/GLUTAMIC ACID-RICH PROTEIN"/>
    <property type="match status" value="1"/>
</dbReference>
<dbReference type="PANTHER" id="PTHR33621:SF2">
    <property type="entry name" value="RIBOSOMAL L1 DOMAIN-CONTAINING PROTEIN"/>
    <property type="match status" value="1"/>
</dbReference>
<keyword evidence="2" id="KW-1185">Reference proteome</keyword>
<organism evidence="1 2">
    <name type="scientific">Castilleja foliolosa</name>
    <dbReference type="NCBI Taxonomy" id="1961234"/>
    <lineage>
        <taxon>Eukaryota</taxon>
        <taxon>Viridiplantae</taxon>
        <taxon>Streptophyta</taxon>
        <taxon>Embryophyta</taxon>
        <taxon>Tracheophyta</taxon>
        <taxon>Spermatophyta</taxon>
        <taxon>Magnoliopsida</taxon>
        <taxon>eudicotyledons</taxon>
        <taxon>Gunneridae</taxon>
        <taxon>Pentapetalae</taxon>
        <taxon>asterids</taxon>
        <taxon>lamiids</taxon>
        <taxon>Lamiales</taxon>
        <taxon>Orobanchaceae</taxon>
        <taxon>Pedicularideae</taxon>
        <taxon>Castillejinae</taxon>
        <taxon>Castilleja</taxon>
    </lineage>
</organism>
<proteinExistence type="predicted"/>
<dbReference type="EMBL" id="JAVIJP010000039">
    <property type="protein sequence ID" value="KAL3627248.1"/>
    <property type="molecule type" value="Genomic_DNA"/>
</dbReference>